<dbReference type="EMBL" id="CABVMM010000016">
    <property type="protein sequence ID" value="VVV02201.1"/>
    <property type="molecule type" value="Genomic_DNA"/>
</dbReference>
<reference evidence="1" key="1">
    <citation type="submission" date="2019-09" db="EMBL/GenBank/DDBJ databases">
        <authorList>
            <person name="Rodrigo-Torres L."/>
            <person name="Arahal R. D."/>
            <person name="Lucena T."/>
        </authorList>
    </citation>
    <scope>NUCLEOTIDE SEQUENCE</scope>
    <source>
        <strain evidence="1">ISS653</strain>
    </source>
</reference>
<dbReference type="Proteomes" id="UP000356253">
    <property type="component" value="Unassembled WGS sequence"/>
</dbReference>
<sequence>MTFKTADLCDANPNTESINIVDNIGFKDYGGNSRFYGNIQTLKCFEDHSWVEKMLSEDGTGKVLVVDGGGSLKCAILGDRLASLAVKNNWNGVVVYGAIRDSVTISKLPIGVKALGTYPISNTKDTVWQKNIGIEFAGTYFWSDQYIYCDEDGMITSRSKLI</sequence>
<name>A0AC61YCI5_9FLAO</name>
<evidence type="ECO:0000313" key="2">
    <source>
        <dbReference type="Proteomes" id="UP000356253"/>
    </source>
</evidence>
<keyword evidence="1" id="KW-0456">Lyase</keyword>
<dbReference type="EC" id="4.1.3.17" evidence="1"/>
<gene>
    <name evidence="1" type="ORF">FVB9532_03499</name>
</gene>
<accession>A0AC61YCI5</accession>
<organism evidence="1 2">
    <name type="scientific">Mesonia oceanica</name>
    <dbReference type="NCBI Taxonomy" id="2687242"/>
    <lineage>
        <taxon>Bacteria</taxon>
        <taxon>Pseudomonadati</taxon>
        <taxon>Bacteroidota</taxon>
        <taxon>Flavobacteriia</taxon>
        <taxon>Flavobacteriales</taxon>
        <taxon>Flavobacteriaceae</taxon>
        <taxon>Mesonia</taxon>
    </lineage>
</organism>
<evidence type="ECO:0000313" key="1">
    <source>
        <dbReference type="EMBL" id="VVV02201.1"/>
    </source>
</evidence>
<protein>
    <submittedName>
        <fullName evidence="1">4-hydroxy-4-methyl-2-oxoglutarate aldolase</fullName>
        <ecNumber evidence="1">4.1.3.17</ecNumber>
    </submittedName>
</protein>
<proteinExistence type="predicted"/>
<comment type="caution">
    <text evidence="1">The sequence shown here is derived from an EMBL/GenBank/DDBJ whole genome shotgun (WGS) entry which is preliminary data.</text>
</comment>
<keyword evidence="2" id="KW-1185">Reference proteome</keyword>